<dbReference type="PANTHER" id="PTHR18843:SF7">
    <property type="entry name" value="LAMINA-ASSOCIATED POLYPEPTIDE 1B ISOFORM 1-RELATED"/>
    <property type="match status" value="1"/>
</dbReference>
<sequence length="362" mass="41506">MILSETVGIKENFPRYKVPQARRPIHSVMESDNMNLRSRSSRNQNPTIGWRYGSNEELNRSEYESDDENIDLHTSSDSESYGWKKKTTPRNFDLQQNNMGYHEGKSYGLISPDGKLSYIPESAQVQHKNKPLDSIANNANKKYSPQSNNWMYIVIPFLMVSVIAFFNLYVNSESVEKKTRLRDDIKNIRSEFPSQENDIWYKFSSGIIDVEGNPSRPSVFLILYDRADNTPSCLAMKIAKAAMHFLNSTKSELIAEKKLKVEEHRTVIIKNLHKVPGKVAQSFHSLCDRHTPLVDKAVYLFTLKASGIHNVERATALAEEELERSWKKDINEDVLKPLITRITDNVVVVKSEPRLPSCRDVV</sequence>
<dbReference type="Proteomes" id="UP001233999">
    <property type="component" value="Unassembled WGS sequence"/>
</dbReference>
<dbReference type="InterPro" id="IPR008662">
    <property type="entry name" value="TOIP1/2"/>
</dbReference>
<feature type="compositionally biased region" description="Polar residues" evidence="5">
    <location>
        <begin position="31"/>
        <end position="47"/>
    </location>
</feature>
<evidence type="ECO:0000256" key="4">
    <source>
        <dbReference type="ARBA" id="ARBA00023136"/>
    </source>
</evidence>
<keyword evidence="8" id="KW-1185">Reference proteome</keyword>
<reference evidence="7" key="2">
    <citation type="submission" date="2023-05" db="EMBL/GenBank/DDBJ databases">
        <authorList>
            <person name="Fouks B."/>
        </authorList>
    </citation>
    <scope>NUCLEOTIDE SEQUENCE</scope>
    <source>
        <strain evidence="7">Stay&amp;Tobe</strain>
        <tissue evidence="7">Testes</tissue>
    </source>
</reference>
<evidence type="ECO:0000256" key="6">
    <source>
        <dbReference type="SAM" id="Phobius"/>
    </source>
</evidence>
<name>A0AAD8ERL0_DIPPU</name>
<dbReference type="AlphaFoldDB" id="A0AAD8ERL0"/>
<keyword evidence="2 6" id="KW-0812">Transmembrane</keyword>
<proteinExistence type="predicted"/>
<dbReference type="GO" id="GO:0001671">
    <property type="term" value="F:ATPase activator activity"/>
    <property type="evidence" value="ECO:0007669"/>
    <property type="project" value="InterPro"/>
</dbReference>
<evidence type="ECO:0000313" key="8">
    <source>
        <dbReference type="Proteomes" id="UP001233999"/>
    </source>
</evidence>
<evidence type="ECO:0000313" key="7">
    <source>
        <dbReference type="EMBL" id="KAJ9600148.1"/>
    </source>
</evidence>
<evidence type="ECO:0000256" key="5">
    <source>
        <dbReference type="SAM" id="MobiDB-lite"/>
    </source>
</evidence>
<dbReference type="GO" id="GO:0016020">
    <property type="term" value="C:membrane"/>
    <property type="evidence" value="ECO:0007669"/>
    <property type="project" value="UniProtKB-SubCell"/>
</dbReference>
<protein>
    <submittedName>
        <fullName evidence="7">Uncharacterized protein</fullName>
    </submittedName>
</protein>
<feature type="region of interest" description="Disordered" evidence="5">
    <location>
        <begin position="31"/>
        <end position="89"/>
    </location>
</feature>
<dbReference type="Gene3D" id="3.40.50.12190">
    <property type="match status" value="1"/>
</dbReference>
<organism evidence="7 8">
    <name type="scientific">Diploptera punctata</name>
    <name type="common">Pacific beetle cockroach</name>
    <dbReference type="NCBI Taxonomy" id="6984"/>
    <lineage>
        <taxon>Eukaryota</taxon>
        <taxon>Metazoa</taxon>
        <taxon>Ecdysozoa</taxon>
        <taxon>Arthropoda</taxon>
        <taxon>Hexapoda</taxon>
        <taxon>Insecta</taxon>
        <taxon>Pterygota</taxon>
        <taxon>Neoptera</taxon>
        <taxon>Polyneoptera</taxon>
        <taxon>Dictyoptera</taxon>
        <taxon>Blattodea</taxon>
        <taxon>Blaberoidea</taxon>
        <taxon>Blaberidae</taxon>
        <taxon>Diplopterinae</taxon>
        <taxon>Diploptera</taxon>
    </lineage>
</organism>
<keyword evidence="3 6" id="KW-1133">Transmembrane helix</keyword>
<evidence type="ECO:0000256" key="3">
    <source>
        <dbReference type="ARBA" id="ARBA00022989"/>
    </source>
</evidence>
<dbReference type="GO" id="GO:0061024">
    <property type="term" value="P:membrane organization"/>
    <property type="evidence" value="ECO:0007669"/>
    <property type="project" value="TreeGrafter"/>
</dbReference>
<evidence type="ECO:0000256" key="1">
    <source>
        <dbReference type="ARBA" id="ARBA00004370"/>
    </source>
</evidence>
<accession>A0AAD8ERL0</accession>
<evidence type="ECO:0000256" key="2">
    <source>
        <dbReference type="ARBA" id="ARBA00022692"/>
    </source>
</evidence>
<gene>
    <name evidence="7" type="ORF">L9F63_009558</name>
</gene>
<feature type="transmembrane region" description="Helical" evidence="6">
    <location>
        <begin position="150"/>
        <end position="170"/>
    </location>
</feature>
<reference evidence="7" key="1">
    <citation type="journal article" date="2023" name="IScience">
        <title>Live-bearing cockroach genome reveals convergent evolutionary mechanisms linked to viviparity in insects and beyond.</title>
        <authorList>
            <person name="Fouks B."/>
            <person name="Harrison M.C."/>
            <person name="Mikhailova A.A."/>
            <person name="Marchal E."/>
            <person name="English S."/>
            <person name="Carruthers M."/>
            <person name="Jennings E.C."/>
            <person name="Chiamaka E.L."/>
            <person name="Frigard R.A."/>
            <person name="Pippel M."/>
            <person name="Attardo G.M."/>
            <person name="Benoit J.B."/>
            <person name="Bornberg-Bauer E."/>
            <person name="Tobe S.S."/>
        </authorList>
    </citation>
    <scope>NUCLEOTIDE SEQUENCE</scope>
    <source>
        <strain evidence="7">Stay&amp;Tobe</strain>
    </source>
</reference>
<keyword evidence="4 6" id="KW-0472">Membrane</keyword>
<dbReference type="PANTHER" id="PTHR18843">
    <property type="entry name" value="TORSIN-1A-INTERACTING PROTEIN"/>
    <property type="match status" value="1"/>
</dbReference>
<dbReference type="InterPro" id="IPR038599">
    <property type="entry name" value="LAP1C-like_C_sf"/>
</dbReference>
<dbReference type="EMBL" id="JASPKZ010000446">
    <property type="protein sequence ID" value="KAJ9600148.1"/>
    <property type="molecule type" value="Genomic_DNA"/>
</dbReference>
<comment type="caution">
    <text evidence="7">The sequence shown here is derived from an EMBL/GenBank/DDBJ whole genome shotgun (WGS) entry which is preliminary data.</text>
</comment>
<comment type="subcellular location">
    <subcellularLocation>
        <location evidence="1">Membrane</location>
    </subcellularLocation>
</comment>